<dbReference type="PROSITE" id="PS00600">
    <property type="entry name" value="AA_TRANSFER_CLASS_3"/>
    <property type="match status" value="1"/>
</dbReference>
<dbReference type="InterPro" id="IPR015422">
    <property type="entry name" value="PyrdxlP-dep_Trfase_small"/>
</dbReference>
<dbReference type="InterPro" id="IPR015421">
    <property type="entry name" value="PyrdxlP-dep_Trfase_major"/>
</dbReference>
<dbReference type="Pfam" id="PF00202">
    <property type="entry name" value="Aminotran_3"/>
    <property type="match status" value="1"/>
</dbReference>
<comment type="caution">
    <text evidence="5">The sequence shown here is derived from an EMBL/GenBank/DDBJ whole genome shotgun (WGS) entry which is preliminary data.</text>
</comment>
<dbReference type="Pfam" id="PF01636">
    <property type="entry name" value="APH"/>
    <property type="match status" value="1"/>
</dbReference>
<dbReference type="SUPFAM" id="SSF56112">
    <property type="entry name" value="Protein kinase-like (PK-like)"/>
    <property type="match status" value="1"/>
</dbReference>
<dbReference type="PANTHER" id="PTHR45688">
    <property type="match status" value="1"/>
</dbReference>
<keyword evidence="6" id="KW-1185">Reference proteome</keyword>
<dbReference type="Gene3D" id="3.40.640.10">
    <property type="entry name" value="Type I PLP-dependent aspartate aminotransferase-like (Major domain)"/>
    <property type="match status" value="1"/>
</dbReference>
<reference evidence="5 6" key="1">
    <citation type="journal article" date="2015" name="Int. J. Syst. Evol. Microbiol.">
        <title>Hyunsoonleella pacifica sp. nov., isolated from seawater of South Pacific Gyre.</title>
        <authorList>
            <person name="Gao X."/>
            <person name="Zhang Z."/>
            <person name="Dai X."/>
            <person name="Zhang X.H."/>
        </authorList>
    </citation>
    <scope>NUCLEOTIDE SEQUENCE [LARGE SCALE GENOMIC DNA]</scope>
    <source>
        <strain evidence="5 6">SW033</strain>
    </source>
</reference>
<dbReference type="GO" id="GO:0030170">
    <property type="term" value="F:pyridoxal phosphate binding"/>
    <property type="evidence" value="ECO:0007669"/>
    <property type="project" value="InterPro"/>
</dbReference>
<sequence>MNTALKQYIQEVFGITVAQAKQLDGYDNSNYLIVADNTNYIFKTYSYTTALFDLVQAENEALLHVAKSLNIKSPKPLKAKNGAYATRMSAENGDKICRLLTYVDGSFLGDVTHTEPLITAFGTFLAKLDIELQLVNNYTIQSRSWPWDIKCFELNKAYMEAIPLAKDRHVVLYFFQQFEAIVCPRFPELRQQIIHNDANEWNVLVAEHAVSGIIDFGDIAHSFLINEVAVALTYICYDKEDPLRWASAFLKAYHKVLPLKPLEIELLYYLIAARLCISVCNSAYAKQENPTNTYASVSEVSAWGMLYRWLAIGPVKATNSFKEAVGFELATLLPIEAVITRRHQHISSILSMSYDTPIYMERSAFQYMYATDGTTFLDAYNNIPHVGHSHPKVVVAGQQQMAKLNTNTRYLYDNLARYAERLVAKFPPSLNKVFFVNSGSAASDLAIRMAKFYTGKSHVMVVEQGYHGNTQTSIDISDYKFNNPKGQGQKPYILKTALPDAYKGKYAGDNDTIGASYATDAFNDMAPFKNDIAAFIAEPIVGCAGQVPLADGYLKTVYPAIRKQGGVCISDEVQTGFGRLGDYFWGYEMHGVIPDMVVLGKPIANGHPMGAVVCTDEIAASFEKGVEFFSSFGGNPVSCAIAEAVLDVIESENLQQNAKEVGAYYASLFKGLMTKYPCIGDVRGAGLFLGVEIVKDGTKLPNTDLAHHIKNELKGLHILISTDGQFDNVLKTKPALCFTKANAKTVVDTIDRVLEVYYKNF</sequence>
<dbReference type="Proteomes" id="UP000292372">
    <property type="component" value="Unassembled WGS sequence"/>
</dbReference>
<keyword evidence="5" id="KW-0032">Aminotransferase</keyword>
<accession>A0A4Q9FMZ0</accession>
<feature type="domain" description="Aminoglycoside phosphotransferase" evidence="4">
    <location>
        <begin position="24"/>
        <end position="254"/>
    </location>
</feature>
<name>A0A4Q9FMZ0_9FLAO</name>
<dbReference type="CDD" id="cd00610">
    <property type="entry name" value="OAT_like"/>
    <property type="match status" value="1"/>
</dbReference>
<dbReference type="InterPro" id="IPR011009">
    <property type="entry name" value="Kinase-like_dom_sf"/>
</dbReference>
<evidence type="ECO:0000313" key="6">
    <source>
        <dbReference type="Proteomes" id="UP000292372"/>
    </source>
</evidence>
<keyword evidence="5" id="KW-0808">Transferase</keyword>
<evidence type="ECO:0000256" key="1">
    <source>
        <dbReference type="ARBA" id="ARBA00001933"/>
    </source>
</evidence>
<keyword evidence="3" id="KW-0663">Pyridoxal phosphate</keyword>
<dbReference type="Gene3D" id="3.30.200.20">
    <property type="entry name" value="Phosphorylase Kinase, domain 1"/>
    <property type="match status" value="1"/>
</dbReference>
<dbReference type="RefSeq" id="WP_130938363.1">
    <property type="nucleotide sequence ID" value="NZ_BMEE01000007.1"/>
</dbReference>
<dbReference type="InterPro" id="IPR005814">
    <property type="entry name" value="Aminotrans_3"/>
</dbReference>
<dbReference type="OrthoDB" id="9801052at2"/>
<gene>
    <name evidence="5" type="ORF">EYD46_16995</name>
</gene>
<organism evidence="5 6">
    <name type="scientific">Hyunsoonleella pacifica</name>
    <dbReference type="NCBI Taxonomy" id="1080224"/>
    <lineage>
        <taxon>Bacteria</taxon>
        <taxon>Pseudomonadati</taxon>
        <taxon>Bacteroidota</taxon>
        <taxon>Flavobacteriia</taxon>
        <taxon>Flavobacteriales</taxon>
        <taxon>Flavobacteriaceae</taxon>
    </lineage>
</organism>
<dbReference type="InterPro" id="IPR002575">
    <property type="entry name" value="Aminoglycoside_PTrfase"/>
</dbReference>
<dbReference type="SUPFAM" id="SSF53383">
    <property type="entry name" value="PLP-dependent transferases"/>
    <property type="match status" value="1"/>
</dbReference>
<dbReference type="GO" id="GO:0008483">
    <property type="term" value="F:transaminase activity"/>
    <property type="evidence" value="ECO:0007669"/>
    <property type="project" value="UniProtKB-KW"/>
</dbReference>
<comment type="similarity">
    <text evidence="2">Belongs to the class-III pyridoxal-phosphate-dependent aminotransferase family.</text>
</comment>
<dbReference type="AlphaFoldDB" id="A0A4Q9FMZ0"/>
<dbReference type="Gene3D" id="3.90.1200.10">
    <property type="match status" value="1"/>
</dbReference>
<protein>
    <submittedName>
        <fullName evidence="5">Aminotransferase class III-fold pyridoxal phosphate-dependent enzyme</fullName>
    </submittedName>
</protein>
<evidence type="ECO:0000313" key="5">
    <source>
        <dbReference type="EMBL" id="TBN13190.1"/>
    </source>
</evidence>
<proteinExistence type="inferred from homology"/>
<dbReference type="InterPro" id="IPR015424">
    <property type="entry name" value="PyrdxlP-dep_Trfase"/>
</dbReference>
<dbReference type="PANTHER" id="PTHR45688:SF13">
    <property type="entry name" value="ALANINE--GLYOXYLATE AMINOTRANSFERASE 2-LIKE"/>
    <property type="match status" value="1"/>
</dbReference>
<comment type="cofactor">
    <cofactor evidence="1">
        <name>pyridoxal 5'-phosphate</name>
        <dbReference type="ChEBI" id="CHEBI:597326"/>
    </cofactor>
</comment>
<dbReference type="Gene3D" id="3.90.1150.10">
    <property type="entry name" value="Aspartate Aminotransferase, domain 1"/>
    <property type="match status" value="1"/>
</dbReference>
<dbReference type="EMBL" id="SIRS01000007">
    <property type="protein sequence ID" value="TBN13190.1"/>
    <property type="molecule type" value="Genomic_DNA"/>
</dbReference>
<evidence type="ECO:0000256" key="2">
    <source>
        <dbReference type="ARBA" id="ARBA00008954"/>
    </source>
</evidence>
<evidence type="ECO:0000259" key="4">
    <source>
        <dbReference type="Pfam" id="PF01636"/>
    </source>
</evidence>
<evidence type="ECO:0000256" key="3">
    <source>
        <dbReference type="ARBA" id="ARBA00022898"/>
    </source>
</evidence>
<dbReference type="InterPro" id="IPR049704">
    <property type="entry name" value="Aminotrans_3_PPA_site"/>
</dbReference>